<keyword evidence="3" id="KW-1185">Reference proteome</keyword>
<dbReference type="VEuPathDB" id="FungiDB:FUN_014244"/>
<feature type="compositionally biased region" description="Low complexity" evidence="1">
    <location>
        <begin position="68"/>
        <end position="87"/>
    </location>
</feature>
<feature type="non-terminal residue" evidence="2">
    <location>
        <position position="201"/>
    </location>
</feature>
<organism evidence="2 3">
    <name type="scientific">Rhizophagus irregularis</name>
    <dbReference type="NCBI Taxonomy" id="588596"/>
    <lineage>
        <taxon>Eukaryota</taxon>
        <taxon>Fungi</taxon>
        <taxon>Fungi incertae sedis</taxon>
        <taxon>Mucoromycota</taxon>
        <taxon>Glomeromycotina</taxon>
        <taxon>Glomeromycetes</taxon>
        <taxon>Glomerales</taxon>
        <taxon>Glomeraceae</taxon>
        <taxon>Rhizophagus</taxon>
    </lineage>
</organism>
<dbReference type="Proteomes" id="UP000234323">
    <property type="component" value="Unassembled WGS sequence"/>
</dbReference>
<sequence>MSKTKDKCKNCADFDAKLDFTNRAIKIRKIDIFKDNPEPFVLIIPPSVTGGDGPPGSPGGIVSETFSNNGTNKKQNENNENNELSENYDSQASRDIEGNSNKKHVRESDGRSFSSFLLLFTKSKILLYLFIDDQVEILEISDTNNTNEDFCSTLKNDKKRVKIGNTSICKKVTKPDKESLLAISKIGDPIIDSLFYSLGKL</sequence>
<comment type="caution">
    <text evidence="2">The sequence shown here is derived from an EMBL/GenBank/DDBJ whole genome shotgun (WGS) entry which is preliminary data.</text>
</comment>
<feature type="region of interest" description="Disordered" evidence="1">
    <location>
        <begin position="44"/>
        <end position="107"/>
    </location>
</feature>
<reference evidence="2 3" key="1">
    <citation type="submission" date="2015-10" db="EMBL/GenBank/DDBJ databases">
        <title>Genome analyses suggest a sexual origin of heterokaryosis in a supposedly ancient asexual fungus.</title>
        <authorList>
            <person name="Ropars J."/>
            <person name="Sedzielewska K."/>
            <person name="Noel J."/>
            <person name="Charron P."/>
            <person name="Farinelli L."/>
            <person name="Marton T."/>
            <person name="Kruger M."/>
            <person name="Pelin A."/>
            <person name="Brachmann A."/>
            <person name="Corradi N."/>
        </authorList>
    </citation>
    <scope>NUCLEOTIDE SEQUENCE [LARGE SCALE GENOMIC DNA]</scope>
    <source>
        <strain evidence="2 3">A4</strain>
    </source>
</reference>
<proteinExistence type="predicted"/>
<dbReference type="AlphaFoldDB" id="A0A2I1GU08"/>
<evidence type="ECO:0000256" key="1">
    <source>
        <dbReference type="SAM" id="MobiDB-lite"/>
    </source>
</evidence>
<evidence type="ECO:0000313" key="3">
    <source>
        <dbReference type="Proteomes" id="UP000234323"/>
    </source>
</evidence>
<evidence type="ECO:0000313" key="2">
    <source>
        <dbReference type="EMBL" id="PKY50129.1"/>
    </source>
</evidence>
<accession>A0A2I1GU08</accession>
<gene>
    <name evidence="2" type="ORF">RhiirA4_446191</name>
</gene>
<name>A0A2I1GU08_9GLOM</name>
<dbReference type="VEuPathDB" id="FungiDB:RhiirA1_541525"/>
<protein>
    <submittedName>
        <fullName evidence="2">Uncharacterized protein</fullName>
    </submittedName>
</protein>
<dbReference type="EMBL" id="LLXI01000828">
    <property type="protein sequence ID" value="PKY50129.1"/>
    <property type="molecule type" value="Genomic_DNA"/>
</dbReference>